<dbReference type="Proteomes" id="UP000011115">
    <property type="component" value="Unassembled WGS sequence"/>
</dbReference>
<dbReference type="PaxDb" id="4113-PGSC0003DMT400084855"/>
<dbReference type="InParanoid" id="M1D871"/>
<proteinExistence type="predicted"/>
<protein>
    <submittedName>
        <fullName evidence="1">Uncharacterized protein</fullName>
    </submittedName>
</protein>
<dbReference type="EnsemblPlants" id="PGSC0003DMT400084855">
    <property type="protein sequence ID" value="PGSC0003DMT400084855"/>
    <property type="gene ID" value="PGSC0003DMG400034426"/>
</dbReference>
<evidence type="ECO:0000313" key="2">
    <source>
        <dbReference type="Proteomes" id="UP000011115"/>
    </source>
</evidence>
<keyword evidence="2" id="KW-1185">Reference proteome</keyword>
<dbReference type="HOGENOM" id="CLU_055921_0_0_1"/>
<accession>M1D871</accession>
<reference evidence="1" key="2">
    <citation type="submission" date="2015-06" db="UniProtKB">
        <authorList>
            <consortium name="EnsemblPlants"/>
        </authorList>
    </citation>
    <scope>IDENTIFICATION</scope>
    <source>
        <strain evidence="1">DM1-3 516 R44</strain>
    </source>
</reference>
<name>M1D871_SOLTU</name>
<dbReference type="Gramene" id="PGSC0003DMT400084855">
    <property type="protein sequence ID" value="PGSC0003DMT400084855"/>
    <property type="gene ID" value="PGSC0003DMG400034426"/>
</dbReference>
<organism evidence="1 2">
    <name type="scientific">Solanum tuberosum</name>
    <name type="common">Potato</name>
    <dbReference type="NCBI Taxonomy" id="4113"/>
    <lineage>
        <taxon>Eukaryota</taxon>
        <taxon>Viridiplantae</taxon>
        <taxon>Streptophyta</taxon>
        <taxon>Embryophyta</taxon>
        <taxon>Tracheophyta</taxon>
        <taxon>Spermatophyta</taxon>
        <taxon>Magnoliopsida</taxon>
        <taxon>eudicotyledons</taxon>
        <taxon>Gunneridae</taxon>
        <taxon>Pentapetalae</taxon>
        <taxon>asterids</taxon>
        <taxon>lamiids</taxon>
        <taxon>Solanales</taxon>
        <taxon>Solanaceae</taxon>
        <taxon>Solanoideae</taxon>
        <taxon>Solaneae</taxon>
        <taxon>Solanum</taxon>
    </lineage>
</organism>
<dbReference type="AlphaFoldDB" id="M1D871"/>
<sequence length="279" mass="31975">MKDGDFSNLKQGRFYTQTTGFSKWLVLTRKTYHSSGFRWEVAHLLYPSYGVWLFPTDRGSPNALSTWVREFYAILPTVRWDDPHPTICIQGVDIPLNASYINDMLEVPEVPNNEYEANLREMDLSWLKDTLIEPAHRDREDSPIGQPYRRDFSLGFGGGVRQQSIEMNVGSHIISKWKVFYRGNKKAFFLPGMVTAMCKNSECHSWTQTRYFLWIPPSPSEDGAGDDTLPTWSQPPISGAQVEEDLAAVWRRLGRSFASTTPVPPSIAIEVEMLHRKLR</sequence>
<reference evidence="2" key="1">
    <citation type="journal article" date="2011" name="Nature">
        <title>Genome sequence and analysis of the tuber crop potato.</title>
        <authorList>
            <consortium name="The Potato Genome Sequencing Consortium"/>
        </authorList>
    </citation>
    <scope>NUCLEOTIDE SEQUENCE [LARGE SCALE GENOMIC DNA]</scope>
    <source>
        <strain evidence="2">cv. DM1-3 516 R44</strain>
    </source>
</reference>
<evidence type="ECO:0000313" key="1">
    <source>
        <dbReference type="EnsemblPlants" id="PGSC0003DMT400084855"/>
    </source>
</evidence>